<protein>
    <submittedName>
        <fullName evidence="2">Uncharacterized protein</fullName>
    </submittedName>
</protein>
<dbReference type="EMBL" id="JBEDUW010000313">
    <property type="protein sequence ID" value="KAK9901395.1"/>
    <property type="molecule type" value="Genomic_DNA"/>
</dbReference>
<sequence>MVRDHLNNKEELEEKHKVRKRKKFADCLYDQHLKMSAMKSTKLEEEVKEVEKDDEKKDDEEKKKEEGDEKDGTHELKKDENNDGDDGNGLMEGKNGESKKRNNQSDVGRQTEKKDMEKNDGNDRESTPDSPKGINSEFVDLTATTPKLYNDVDLSVDRPARGNKKKRDRTIDWNVSLAF</sequence>
<keyword evidence="3" id="KW-1185">Reference proteome</keyword>
<feature type="compositionally biased region" description="Basic and acidic residues" evidence="1">
    <location>
        <begin position="1"/>
        <end position="16"/>
    </location>
</feature>
<feature type="compositionally biased region" description="Basic and acidic residues" evidence="1">
    <location>
        <begin position="109"/>
        <end position="127"/>
    </location>
</feature>
<name>A0AAW1VHN8_RUBAR</name>
<dbReference type="AlphaFoldDB" id="A0AAW1VHN8"/>
<reference evidence="2 3" key="1">
    <citation type="journal article" date="2023" name="G3 (Bethesda)">
        <title>A chromosome-length genome assembly and annotation of blackberry (Rubus argutus, cv. 'Hillquist').</title>
        <authorList>
            <person name="Bruna T."/>
            <person name="Aryal R."/>
            <person name="Dudchenko O."/>
            <person name="Sargent D.J."/>
            <person name="Mead D."/>
            <person name="Buti M."/>
            <person name="Cavallini A."/>
            <person name="Hytonen T."/>
            <person name="Andres J."/>
            <person name="Pham M."/>
            <person name="Weisz D."/>
            <person name="Mascagni F."/>
            <person name="Usai G."/>
            <person name="Natali L."/>
            <person name="Bassil N."/>
            <person name="Fernandez G.E."/>
            <person name="Lomsadze A."/>
            <person name="Armour M."/>
            <person name="Olukolu B."/>
            <person name="Poorten T."/>
            <person name="Britton C."/>
            <person name="Davik J."/>
            <person name="Ashrafi H."/>
            <person name="Aiden E.L."/>
            <person name="Borodovsky M."/>
            <person name="Worthington M."/>
        </authorList>
    </citation>
    <scope>NUCLEOTIDE SEQUENCE [LARGE SCALE GENOMIC DNA]</scope>
    <source>
        <strain evidence="2">PI 553951</strain>
    </source>
</reference>
<evidence type="ECO:0000313" key="3">
    <source>
        <dbReference type="Proteomes" id="UP001457282"/>
    </source>
</evidence>
<dbReference type="Proteomes" id="UP001457282">
    <property type="component" value="Unassembled WGS sequence"/>
</dbReference>
<evidence type="ECO:0000313" key="2">
    <source>
        <dbReference type="EMBL" id="KAK9901395.1"/>
    </source>
</evidence>
<accession>A0AAW1VHN8</accession>
<comment type="caution">
    <text evidence="2">The sequence shown here is derived from an EMBL/GenBank/DDBJ whole genome shotgun (WGS) entry which is preliminary data.</text>
</comment>
<feature type="region of interest" description="Disordered" evidence="1">
    <location>
        <begin position="1"/>
        <end position="168"/>
    </location>
</feature>
<feature type="compositionally biased region" description="Basic and acidic residues" evidence="1">
    <location>
        <begin position="41"/>
        <end position="81"/>
    </location>
</feature>
<gene>
    <name evidence="2" type="ORF">M0R45_002161</name>
</gene>
<organism evidence="2 3">
    <name type="scientific">Rubus argutus</name>
    <name type="common">Southern blackberry</name>
    <dbReference type="NCBI Taxonomy" id="59490"/>
    <lineage>
        <taxon>Eukaryota</taxon>
        <taxon>Viridiplantae</taxon>
        <taxon>Streptophyta</taxon>
        <taxon>Embryophyta</taxon>
        <taxon>Tracheophyta</taxon>
        <taxon>Spermatophyta</taxon>
        <taxon>Magnoliopsida</taxon>
        <taxon>eudicotyledons</taxon>
        <taxon>Gunneridae</taxon>
        <taxon>Pentapetalae</taxon>
        <taxon>rosids</taxon>
        <taxon>fabids</taxon>
        <taxon>Rosales</taxon>
        <taxon>Rosaceae</taxon>
        <taxon>Rosoideae</taxon>
        <taxon>Rosoideae incertae sedis</taxon>
        <taxon>Rubus</taxon>
    </lineage>
</organism>
<evidence type="ECO:0000256" key="1">
    <source>
        <dbReference type="SAM" id="MobiDB-lite"/>
    </source>
</evidence>
<proteinExistence type="predicted"/>